<dbReference type="NCBIfam" id="TIGR01782">
    <property type="entry name" value="TonB-Xanth-Caul"/>
    <property type="match status" value="1"/>
</dbReference>
<dbReference type="InterPro" id="IPR037066">
    <property type="entry name" value="Plug_dom_sf"/>
</dbReference>
<dbReference type="RefSeq" id="WP_118864992.1">
    <property type="nucleotide sequence ID" value="NZ_QWLV01000008.1"/>
</dbReference>
<dbReference type="InterPro" id="IPR036942">
    <property type="entry name" value="Beta-barrel_TonB_sf"/>
</dbReference>
<comment type="caution">
    <text evidence="9">The sequence shown here is derived from an EMBL/GenBank/DDBJ whole genome shotgun (WGS) entry which is preliminary data.</text>
</comment>
<dbReference type="Pfam" id="PF07715">
    <property type="entry name" value="Plug"/>
    <property type="match status" value="1"/>
</dbReference>
<evidence type="ECO:0000256" key="2">
    <source>
        <dbReference type="ARBA" id="ARBA00023136"/>
    </source>
</evidence>
<evidence type="ECO:0000256" key="6">
    <source>
        <dbReference type="SAM" id="SignalP"/>
    </source>
</evidence>
<reference evidence="9 10" key="1">
    <citation type="submission" date="2018-08" db="EMBL/GenBank/DDBJ databases">
        <title>The multiple taxonomic identification of Sphingomonas gilva.</title>
        <authorList>
            <person name="Zhu D."/>
            <person name="Zheng S."/>
        </authorList>
    </citation>
    <scope>NUCLEOTIDE SEQUENCE [LARGE SCALE GENOMIC DNA]</scope>
    <source>
        <strain evidence="9 10">ZDH117</strain>
    </source>
</reference>
<evidence type="ECO:0000256" key="3">
    <source>
        <dbReference type="ARBA" id="ARBA00023237"/>
    </source>
</evidence>
<evidence type="ECO:0000259" key="7">
    <source>
        <dbReference type="Pfam" id="PF00593"/>
    </source>
</evidence>
<keyword evidence="10" id="KW-1185">Reference proteome</keyword>
<dbReference type="SUPFAM" id="SSF56935">
    <property type="entry name" value="Porins"/>
    <property type="match status" value="1"/>
</dbReference>
<dbReference type="Gene3D" id="2.40.170.20">
    <property type="entry name" value="TonB-dependent receptor, beta-barrel domain"/>
    <property type="match status" value="1"/>
</dbReference>
<dbReference type="AlphaFoldDB" id="A0A396RKE8"/>
<gene>
    <name evidence="9" type="ORF">D1610_14915</name>
</gene>
<dbReference type="OrthoDB" id="5476657at2"/>
<dbReference type="PANTHER" id="PTHR40980:SF3">
    <property type="entry name" value="TONB-DEPENDENT RECEPTOR-LIKE BETA-BARREL DOMAIN-CONTAINING PROTEIN"/>
    <property type="match status" value="1"/>
</dbReference>
<feature type="domain" description="TonB-dependent receptor plug" evidence="8">
    <location>
        <begin position="70"/>
        <end position="162"/>
    </location>
</feature>
<dbReference type="PANTHER" id="PTHR40980">
    <property type="entry name" value="PLUG DOMAIN-CONTAINING PROTEIN"/>
    <property type="match status" value="1"/>
</dbReference>
<dbReference type="InterPro" id="IPR000531">
    <property type="entry name" value="Beta-barrel_TonB"/>
</dbReference>
<feature type="region of interest" description="Disordered" evidence="5">
    <location>
        <begin position="808"/>
        <end position="829"/>
    </location>
</feature>
<organism evidence="9 10">
    <name type="scientific">Sphingomonas gilva</name>
    <dbReference type="NCBI Taxonomy" id="2305907"/>
    <lineage>
        <taxon>Bacteria</taxon>
        <taxon>Pseudomonadati</taxon>
        <taxon>Pseudomonadota</taxon>
        <taxon>Alphaproteobacteria</taxon>
        <taxon>Sphingomonadales</taxon>
        <taxon>Sphingomonadaceae</taxon>
        <taxon>Sphingomonas</taxon>
    </lineage>
</organism>
<evidence type="ECO:0000313" key="10">
    <source>
        <dbReference type="Proteomes" id="UP000266693"/>
    </source>
</evidence>
<dbReference type="GO" id="GO:0009279">
    <property type="term" value="C:cell outer membrane"/>
    <property type="evidence" value="ECO:0007669"/>
    <property type="project" value="UniProtKB-SubCell"/>
</dbReference>
<comment type="subcellular location">
    <subcellularLocation>
        <location evidence="1 4">Cell outer membrane</location>
    </subcellularLocation>
</comment>
<dbReference type="Gene3D" id="2.170.130.10">
    <property type="entry name" value="TonB-dependent receptor, plug domain"/>
    <property type="match status" value="1"/>
</dbReference>
<evidence type="ECO:0000313" key="9">
    <source>
        <dbReference type="EMBL" id="RHW16680.1"/>
    </source>
</evidence>
<feature type="signal peptide" evidence="6">
    <location>
        <begin position="1"/>
        <end position="24"/>
    </location>
</feature>
<dbReference type="EMBL" id="QWLV01000008">
    <property type="protein sequence ID" value="RHW16680.1"/>
    <property type="molecule type" value="Genomic_DNA"/>
</dbReference>
<evidence type="ECO:0000256" key="1">
    <source>
        <dbReference type="ARBA" id="ARBA00004442"/>
    </source>
</evidence>
<comment type="similarity">
    <text evidence="4">Belongs to the TonB-dependent receptor family.</text>
</comment>
<name>A0A396RKE8_9SPHN</name>
<dbReference type="InterPro" id="IPR010104">
    <property type="entry name" value="TonB_rcpt_bac"/>
</dbReference>
<dbReference type="Proteomes" id="UP000266693">
    <property type="component" value="Unassembled WGS sequence"/>
</dbReference>
<dbReference type="InterPro" id="IPR012910">
    <property type="entry name" value="Plug_dom"/>
</dbReference>
<accession>A0A396RKE8</accession>
<proteinExistence type="inferred from homology"/>
<evidence type="ECO:0000259" key="8">
    <source>
        <dbReference type="Pfam" id="PF07715"/>
    </source>
</evidence>
<dbReference type="Pfam" id="PF00593">
    <property type="entry name" value="TonB_dep_Rec_b-barrel"/>
    <property type="match status" value="1"/>
</dbReference>
<evidence type="ECO:0000256" key="5">
    <source>
        <dbReference type="SAM" id="MobiDB-lite"/>
    </source>
</evidence>
<keyword evidence="2 4" id="KW-0472">Membrane</keyword>
<keyword evidence="3" id="KW-0998">Cell outer membrane</keyword>
<feature type="region of interest" description="Disordered" evidence="5">
    <location>
        <begin position="23"/>
        <end position="49"/>
    </location>
</feature>
<keyword evidence="6" id="KW-0732">Signal</keyword>
<keyword evidence="9" id="KW-0675">Receptor</keyword>
<protein>
    <submittedName>
        <fullName evidence="9">TonB-dependent receptor</fullName>
    </submittedName>
</protein>
<feature type="domain" description="TonB-dependent receptor-like beta-barrel" evidence="7">
    <location>
        <begin position="504"/>
        <end position="1035"/>
    </location>
</feature>
<evidence type="ECO:0000256" key="4">
    <source>
        <dbReference type="RuleBase" id="RU003357"/>
    </source>
</evidence>
<keyword evidence="4" id="KW-0798">TonB box</keyword>
<sequence>MTNWTRRAIAGFLTTTALATGAHAQTEPASTQEPPVEAGTAPATDPGQGFGEEIIVTGIRASQAKSIDLKRESAAIVDAISAEDIGKLPDVTIVDSLQRISGVQIVRSAGEGATVNIRGLPQVVTLLNGEQYLSPANLGTAQPNLNDIPAQLMSGVVVFKSPDVRNALSGISGTLDLRTRRPFDFKDGLTVSGQGEYQTGKYTSTDDYLVSGLASYRTGRIGILASAAYSDITLGNNYAGFAGGHFLNNDWGGNGNAANPGADWIAPHGYETFHREVERKRFGASGAIQWEVDDGITLTAEGFYTRFIEHDLRAGMNISNRWNALGWMNPTVSEDSGVEITRLINNVPTQQSVLDVDEYDLDAWWVNSFSVNRSIKAESKNFNLELEYDKGGPLTFSVRGIYSDADYLNTNGQVQGDLSNWQYGPDRQFTLFRNAADRTRGTFYPADIASQYPASQYSNGVVGVNGGRYVNPNPLGYGSDPQLHIDISGRNIVWSGFDRVIGGGLGADSTLRDYMSNLDSYTVAAYSSEGNNRNNSDLYAARFDGSFDFEKADGALFGFLNRIDAGGRASRRRTEIQNYHLFSNLYAGNGASDPNGCAAQWKAIDVVLDNTAGCTAGEHVPNPNFNPALPVSASNPETVFQGYTAWRPTNLGANNNVYFLDDFGSVTEGFPGIWVADPRDFNDPLAFQQRVFGNAFPVIIPGTSYNVDFYEQSGYANAALEFGALQVNAGLRVVHTLIKVRQNLTGPVIPYGDTNSDIGDTFDRNDYWDFLPVINAQVDLTDNLKARAAYSKTMIPLDLGNYGGGLTISTSDSPGVDPDDPTTANNAPEGVRQVTGASAAGNPHLNPWRSTNYDVALEYYWGRASLLNAGVFLLDIESFVTTDSINDGRFPDGDGVIRRTVPFSRPIQGTGGSLQGVELGAKVAFDDIIPTDGILSNFGFDANYTYSDSANESAAPQLDGSKFPFQDNSAHQWNFAFWYQDSRLQARAAYNRRSPRLTGQVNGIAIYQDTSQYVDLNVTYAITDNFSLYGNASNVFGEIEKYYYQFDEDSRQFAWRNEFEPRYSAGVRFKF</sequence>
<feature type="chain" id="PRO_5017221685" evidence="6">
    <location>
        <begin position="25"/>
        <end position="1071"/>
    </location>
</feature>